<accession>A0ABU0Y237</accession>
<gene>
    <name evidence="2" type="ORF">RB624_22445</name>
</gene>
<feature type="region of interest" description="Disordered" evidence="1">
    <location>
        <begin position="157"/>
        <end position="178"/>
    </location>
</feature>
<evidence type="ECO:0000313" key="3">
    <source>
        <dbReference type="Proteomes" id="UP001237592"/>
    </source>
</evidence>
<comment type="caution">
    <text evidence="2">The sequence shown here is derived from an EMBL/GenBank/DDBJ whole genome shotgun (WGS) entry which is preliminary data.</text>
</comment>
<name>A0ABU0Y237_9BURK</name>
<reference evidence="2 3" key="1">
    <citation type="submission" date="2023-08" db="EMBL/GenBank/DDBJ databases">
        <title>Draft genome sequence of Janthinobacterium lividum.</title>
        <authorList>
            <person name="Chun B.H."/>
            <person name="Lee Y."/>
        </authorList>
    </citation>
    <scope>NUCLEOTIDE SEQUENCE [LARGE SCALE GENOMIC DNA]</scope>
    <source>
        <strain evidence="2 3">AMJK</strain>
    </source>
</reference>
<feature type="compositionally biased region" description="Basic and acidic residues" evidence="1">
    <location>
        <begin position="161"/>
        <end position="178"/>
    </location>
</feature>
<dbReference type="Proteomes" id="UP001237592">
    <property type="component" value="Unassembled WGS sequence"/>
</dbReference>
<evidence type="ECO:0000313" key="2">
    <source>
        <dbReference type="EMBL" id="MDQ4628646.1"/>
    </source>
</evidence>
<evidence type="ECO:0000256" key="1">
    <source>
        <dbReference type="SAM" id="MobiDB-lite"/>
    </source>
</evidence>
<organism evidence="2 3">
    <name type="scientific">Janthinobacterium lividum</name>
    <dbReference type="NCBI Taxonomy" id="29581"/>
    <lineage>
        <taxon>Bacteria</taxon>
        <taxon>Pseudomonadati</taxon>
        <taxon>Pseudomonadota</taxon>
        <taxon>Betaproteobacteria</taxon>
        <taxon>Burkholderiales</taxon>
        <taxon>Oxalobacteraceae</taxon>
        <taxon>Janthinobacterium</taxon>
    </lineage>
</organism>
<dbReference type="RefSeq" id="WP_307780236.1">
    <property type="nucleotide sequence ID" value="NZ_JAVFKP010000006.1"/>
</dbReference>
<dbReference type="EMBL" id="JAVFKP010000006">
    <property type="protein sequence ID" value="MDQ4628646.1"/>
    <property type="molecule type" value="Genomic_DNA"/>
</dbReference>
<keyword evidence="3" id="KW-1185">Reference proteome</keyword>
<sequence>MTAERSVRAVAALFVRANSIYKTMPAVDAWDAERDARAWPGGVPVVAHPPCRSWGTLRHLAKPRPDEKELAVWAVAQVRKFGGVLEHPKRSILWPHCGLPAIGERDKFGGWTLPIFQSSFGHRAEKATLLYIVGCAPAQIPAMPIVLGEASHVIAPSGRNRAGERRRKGDPGWRPECGKAEREHTPAELAHWLVALAQRCAVPA</sequence>
<protein>
    <submittedName>
        <fullName evidence="2">Uncharacterized protein</fullName>
    </submittedName>
</protein>
<proteinExistence type="predicted"/>